<evidence type="ECO:0000256" key="2">
    <source>
        <dbReference type="ARBA" id="ARBA00022801"/>
    </source>
</evidence>
<dbReference type="GO" id="GO:0047617">
    <property type="term" value="F:fatty acyl-CoA hydrolase activity"/>
    <property type="evidence" value="ECO:0007669"/>
    <property type="project" value="InterPro"/>
</dbReference>
<reference evidence="5 6" key="1">
    <citation type="submission" date="2020-07" db="EMBL/GenBank/DDBJ databases">
        <title>Sequencing the genomes of 1000 actinobacteria strains.</title>
        <authorList>
            <person name="Klenk H.-P."/>
        </authorList>
    </citation>
    <scope>NUCLEOTIDE SEQUENCE [LARGE SCALE GENOMIC DNA]</scope>
    <source>
        <strain evidence="5 6">DSM 19970</strain>
    </source>
</reference>
<keyword evidence="6" id="KW-1185">Reference proteome</keyword>
<evidence type="ECO:0000313" key="6">
    <source>
        <dbReference type="Proteomes" id="UP000547973"/>
    </source>
</evidence>
<evidence type="ECO:0000259" key="3">
    <source>
        <dbReference type="Pfam" id="PF13622"/>
    </source>
</evidence>
<dbReference type="Proteomes" id="UP000547973">
    <property type="component" value="Unassembled WGS sequence"/>
</dbReference>
<dbReference type="Gene3D" id="2.40.160.210">
    <property type="entry name" value="Acyl-CoA thioesterase, double hotdog domain"/>
    <property type="match status" value="1"/>
</dbReference>
<dbReference type="InterPro" id="IPR042171">
    <property type="entry name" value="Acyl-CoA_hotdog"/>
</dbReference>
<dbReference type="InterPro" id="IPR049450">
    <property type="entry name" value="ACOT8-like_C"/>
</dbReference>
<proteinExistence type="inferred from homology"/>
<keyword evidence="2 5" id="KW-0378">Hydrolase</keyword>
<dbReference type="OrthoDB" id="9781019at2"/>
<dbReference type="CDD" id="cd03444">
    <property type="entry name" value="Thioesterase_II_repeat1"/>
    <property type="match status" value="1"/>
</dbReference>
<feature type="domain" description="Acyl-CoA thioesterase-like N-terminal HotDog" evidence="3">
    <location>
        <begin position="36"/>
        <end position="117"/>
    </location>
</feature>
<dbReference type="Pfam" id="PF13622">
    <property type="entry name" value="4HBT_3"/>
    <property type="match status" value="1"/>
</dbReference>
<dbReference type="GO" id="GO:0009062">
    <property type="term" value="P:fatty acid catabolic process"/>
    <property type="evidence" value="ECO:0007669"/>
    <property type="project" value="TreeGrafter"/>
</dbReference>
<comment type="caution">
    <text evidence="5">The sequence shown here is derived from an EMBL/GenBank/DDBJ whole genome shotgun (WGS) entry which is preliminary data.</text>
</comment>
<dbReference type="InterPro" id="IPR029069">
    <property type="entry name" value="HotDog_dom_sf"/>
</dbReference>
<evidence type="ECO:0000313" key="5">
    <source>
        <dbReference type="EMBL" id="NYI41975.1"/>
    </source>
</evidence>
<feature type="domain" description="Acyl-CoA thioesterase-like C-terminal" evidence="4">
    <location>
        <begin position="157"/>
        <end position="287"/>
    </location>
</feature>
<evidence type="ECO:0000259" key="4">
    <source>
        <dbReference type="Pfam" id="PF20789"/>
    </source>
</evidence>
<gene>
    <name evidence="5" type="ORF">BKA03_002094</name>
</gene>
<dbReference type="RefSeq" id="WP_062076015.1">
    <property type="nucleotide sequence ID" value="NZ_BBRC01000015.1"/>
</dbReference>
<dbReference type="EMBL" id="JACBZO010000001">
    <property type="protein sequence ID" value="NYI41975.1"/>
    <property type="molecule type" value="Genomic_DNA"/>
</dbReference>
<dbReference type="InterPro" id="IPR049449">
    <property type="entry name" value="TesB_ACOT8-like_N"/>
</dbReference>
<sequence>MQHLEDTWAERSVTAGLASLDLRRTGDTTFEGDSLPMPGGRVFGGQVVAQAVLAAGHTVDSDHVVHSMHGYFLRPGDASKPIDFEVELLRDGRSFSARRTHALQGGVPILSMIASFQLPQEGPEHSVRMPEVPPPDSVPSGVDVLAPLEGHPSADFWLSSAPFDVRHVEGTIFATPDPRPKQYQTAWMRVRRPLEVSDLMHRALIAFGSDQVILEPALRRHGASWASAHLAVASLDHAMWWHRPARADEWLLFVQDSPTAQGGRGMCGAWVFGEDGRLVASVAQEGMLRLPNTE</sequence>
<dbReference type="Pfam" id="PF20789">
    <property type="entry name" value="4HBT_3C"/>
    <property type="match status" value="1"/>
</dbReference>
<dbReference type="InterPro" id="IPR003703">
    <property type="entry name" value="Acyl_CoA_thio"/>
</dbReference>
<dbReference type="PANTHER" id="PTHR11066:SF34">
    <property type="entry name" value="ACYL-COENZYME A THIOESTERASE 8"/>
    <property type="match status" value="1"/>
</dbReference>
<dbReference type="CDD" id="cd03445">
    <property type="entry name" value="Thioesterase_II_repeat2"/>
    <property type="match status" value="1"/>
</dbReference>
<evidence type="ECO:0000256" key="1">
    <source>
        <dbReference type="ARBA" id="ARBA00006538"/>
    </source>
</evidence>
<organism evidence="5 6">
    <name type="scientific">Demequina lutea</name>
    <dbReference type="NCBI Taxonomy" id="431489"/>
    <lineage>
        <taxon>Bacteria</taxon>
        <taxon>Bacillati</taxon>
        <taxon>Actinomycetota</taxon>
        <taxon>Actinomycetes</taxon>
        <taxon>Micrococcales</taxon>
        <taxon>Demequinaceae</taxon>
        <taxon>Demequina</taxon>
    </lineage>
</organism>
<dbReference type="SUPFAM" id="SSF54637">
    <property type="entry name" value="Thioesterase/thiol ester dehydrase-isomerase"/>
    <property type="match status" value="2"/>
</dbReference>
<name>A0A7Y9ZBU6_9MICO</name>
<comment type="similarity">
    <text evidence="1">Belongs to the C/M/P thioester hydrolase family.</text>
</comment>
<dbReference type="GO" id="GO:0006637">
    <property type="term" value="P:acyl-CoA metabolic process"/>
    <property type="evidence" value="ECO:0007669"/>
    <property type="project" value="InterPro"/>
</dbReference>
<accession>A0A7Y9ZBU6</accession>
<dbReference type="AlphaFoldDB" id="A0A7Y9ZBU6"/>
<dbReference type="EC" id="3.1.2.-" evidence="5"/>
<protein>
    <submittedName>
        <fullName evidence="5">Acyl-CoA thioesterase-2</fullName>
        <ecNumber evidence="5">3.1.2.-</ecNumber>
    </submittedName>
</protein>
<dbReference type="PANTHER" id="PTHR11066">
    <property type="entry name" value="ACYL-COA THIOESTERASE"/>
    <property type="match status" value="1"/>
</dbReference>